<dbReference type="NCBIfam" id="TIGR01509">
    <property type="entry name" value="HAD-SF-IA-v3"/>
    <property type="match status" value="1"/>
</dbReference>
<dbReference type="InterPro" id="IPR006439">
    <property type="entry name" value="HAD-SF_hydro_IA"/>
</dbReference>
<evidence type="ECO:0000313" key="1">
    <source>
        <dbReference type="EMBL" id="SHI63494.1"/>
    </source>
</evidence>
<dbReference type="AlphaFoldDB" id="A0A1M6CRR9"/>
<dbReference type="STRING" id="1121298.SAMN05444401_1208"/>
<dbReference type="SUPFAM" id="SSF56784">
    <property type="entry name" value="HAD-like"/>
    <property type="match status" value="1"/>
</dbReference>
<dbReference type="CDD" id="cd02603">
    <property type="entry name" value="HAD_sEH-N_like"/>
    <property type="match status" value="1"/>
</dbReference>
<dbReference type="Pfam" id="PF00702">
    <property type="entry name" value="Hydrolase"/>
    <property type="match status" value="1"/>
</dbReference>
<organism evidence="1 2">
    <name type="scientific">Clostridium amylolyticum</name>
    <dbReference type="NCBI Taxonomy" id="1121298"/>
    <lineage>
        <taxon>Bacteria</taxon>
        <taxon>Bacillati</taxon>
        <taxon>Bacillota</taxon>
        <taxon>Clostridia</taxon>
        <taxon>Eubacteriales</taxon>
        <taxon>Clostridiaceae</taxon>
        <taxon>Clostridium</taxon>
    </lineage>
</organism>
<dbReference type="InterPro" id="IPR023214">
    <property type="entry name" value="HAD_sf"/>
</dbReference>
<dbReference type="InterPro" id="IPR023198">
    <property type="entry name" value="PGP-like_dom2"/>
</dbReference>
<dbReference type="PANTHER" id="PTHR43611">
    <property type="entry name" value="ALPHA-D-GLUCOSE 1-PHOSPHATE PHOSPHATASE"/>
    <property type="match status" value="1"/>
</dbReference>
<dbReference type="Gene3D" id="3.40.50.1000">
    <property type="entry name" value="HAD superfamily/HAD-like"/>
    <property type="match status" value="1"/>
</dbReference>
<dbReference type="GO" id="GO:0016787">
    <property type="term" value="F:hydrolase activity"/>
    <property type="evidence" value="ECO:0007669"/>
    <property type="project" value="UniProtKB-KW"/>
</dbReference>
<proteinExistence type="predicted"/>
<dbReference type="Proteomes" id="UP000184080">
    <property type="component" value="Unassembled WGS sequence"/>
</dbReference>
<keyword evidence="1" id="KW-0378">Hydrolase</keyword>
<name>A0A1M6CRR9_9CLOT</name>
<dbReference type="EMBL" id="FQZO01000001">
    <property type="protein sequence ID" value="SHI63494.1"/>
    <property type="molecule type" value="Genomic_DNA"/>
</dbReference>
<dbReference type="InterPro" id="IPR036412">
    <property type="entry name" value="HAD-like_sf"/>
</dbReference>
<dbReference type="PRINTS" id="PR00413">
    <property type="entry name" value="HADHALOGNASE"/>
</dbReference>
<evidence type="ECO:0000313" key="2">
    <source>
        <dbReference type="Proteomes" id="UP000184080"/>
    </source>
</evidence>
<keyword evidence="2" id="KW-1185">Reference proteome</keyword>
<dbReference type="OrthoDB" id="9797415at2"/>
<dbReference type="SFLD" id="SFLDS00003">
    <property type="entry name" value="Haloacid_Dehalogenase"/>
    <property type="match status" value="1"/>
</dbReference>
<sequence>MIKNIVFDIGNVLVEYRPEAFIKKFNYTHEINERIMKVIFGSRHWPELDRGTLKQEEATKLFCMDEPELEKEINELMDKWMDMLLPMEDSIKLLLDLKQKGYKVFVLSNYHEKAFKRIQEENEFFNIIDGGVISYEIKYIKPQREIYETLINKYQLNPEETVFIDDVKENLHGAEKVGINTILFKDVLDTKDKLKGLSVIV</sequence>
<dbReference type="SFLD" id="SFLDG01129">
    <property type="entry name" value="C1.5:_HAD__Beta-PGM__Phosphata"/>
    <property type="match status" value="1"/>
</dbReference>
<dbReference type="Gene3D" id="1.10.150.240">
    <property type="entry name" value="Putative phosphatase, domain 2"/>
    <property type="match status" value="1"/>
</dbReference>
<accession>A0A1M6CRR9</accession>
<dbReference type="PANTHER" id="PTHR43611:SF3">
    <property type="entry name" value="FLAVIN MONONUCLEOTIDE HYDROLASE 1, CHLOROPLATIC"/>
    <property type="match status" value="1"/>
</dbReference>
<reference evidence="1 2" key="1">
    <citation type="submission" date="2016-11" db="EMBL/GenBank/DDBJ databases">
        <authorList>
            <person name="Jaros S."/>
            <person name="Januszkiewicz K."/>
            <person name="Wedrychowicz H."/>
        </authorList>
    </citation>
    <scope>NUCLEOTIDE SEQUENCE [LARGE SCALE GENOMIC DNA]</scope>
    <source>
        <strain evidence="1 2">DSM 21864</strain>
    </source>
</reference>
<protein>
    <submittedName>
        <fullName evidence="1">Putative hydrolase of the HAD superfamily</fullName>
    </submittedName>
</protein>
<dbReference type="RefSeq" id="WP_073004582.1">
    <property type="nucleotide sequence ID" value="NZ_FQZO01000001.1"/>
</dbReference>
<gene>
    <name evidence="1" type="ORF">SAMN05444401_1208</name>
</gene>